<dbReference type="AlphaFoldDB" id="A0AAJ0LWE5"/>
<reference evidence="2" key="1">
    <citation type="submission" date="2023-04" db="EMBL/GenBank/DDBJ databases">
        <title>Black Yeasts Isolated from many extreme environments.</title>
        <authorList>
            <person name="Coleine C."/>
            <person name="Stajich J.E."/>
            <person name="Selbmann L."/>
        </authorList>
    </citation>
    <scope>NUCLEOTIDE SEQUENCE</scope>
    <source>
        <strain evidence="2">CCFEE 5312</strain>
    </source>
</reference>
<feature type="chain" id="PRO_5042604020" description="Apple domain-containing protein" evidence="1">
    <location>
        <begin position="20"/>
        <end position="335"/>
    </location>
</feature>
<keyword evidence="1" id="KW-0732">Signal</keyword>
<sequence>MLSSFVLAALAASFSVVSAANDTACATGIFPSLACLTSNRGAASVCSNAPHPTITITVTTTTLAVDSTTITQNAQTQATIRTTETEMSTKTVTSGPVKTITTTLTKLNTLNATISTYVPTGTPLAGGLLPALCRPSRALSALGNLGDDILPSVCACLGHKLITSTETEMVTAKPVPVTSTAVEGNAATTTIFHIVRATTTLTVRPLKTLTKHKTSCTTNTVTQTYAAPTFTKVYGPRAGCADTAPGKPKALDASITSMFNATQECQGLCEQDAKCSFVYIQRLFSESNGKPYFGCTFNPEHLDAETDLDCQRKAGIYGVAVGYDAYERGTEPLVV</sequence>
<feature type="signal peptide" evidence="1">
    <location>
        <begin position="1"/>
        <end position="19"/>
    </location>
</feature>
<evidence type="ECO:0008006" key="4">
    <source>
        <dbReference type="Google" id="ProtNLM"/>
    </source>
</evidence>
<evidence type="ECO:0000313" key="2">
    <source>
        <dbReference type="EMBL" id="KAK3057678.1"/>
    </source>
</evidence>
<evidence type="ECO:0000313" key="3">
    <source>
        <dbReference type="Proteomes" id="UP001271007"/>
    </source>
</evidence>
<gene>
    <name evidence="2" type="ORF">LTR09_001862</name>
</gene>
<protein>
    <recommendedName>
        <fullName evidence="4">Apple domain-containing protein</fullName>
    </recommendedName>
</protein>
<evidence type="ECO:0000256" key="1">
    <source>
        <dbReference type="SAM" id="SignalP"/>
    </source>
</evidence>
<organism evidence="2 3">
    <name type="scientific">Extremus antarcticus</name>
    <dbReference type="NCBI Taxonomy" id="702011"/>
    <lineage>
        <taxon>Eukaryota</taxon>
        <taxon>Fungi</taxon>
        <taxon>Dikarya</taxon>
        <taxon>Ascomycota</taxon>
        <taxon>Pezizomycotina</taxon>
        <taxon>Dothideomycetes</taxon>
        <taxon>Dothideomycetidae</taxon>
        <taxon>Mycosphaerellales</taxon>
        <taxon>Extremaceae</taxon>
        <taxon>Extremus</taxon>
    </lineage>
</organism>
<proteinExistence type="predicted"/>
<name>A0AAJ0LWE5_9PEZI</name>
<dbReference type="Proteomes" id="UP001271007">
    <property type="component" value="Unassembled WGS sequence"/>
</dbReference>
<dbReference type="EMBL" id="JAWDJX010000003">
    <property type="protein sequence ID" value="KAK3057678.1"/>
    <property type="molecule type" value="Genomic_DNA"/>
</dbReference>
<accession>A0AAJ0LWE5</accession>
<comment type="caution">
    <text evidence="2">The sequence shown here is derived from an EMBL/GenBank/DDBJ whole genome shotgun (WGS) entry which is preliminary data.</text>
</comment>
<keyword evidence="3" id="KW-1185">Reference proteome</keyword>